<comment type="subcellular location">
    <subcellularLocation>
        <location evidence="1">Bacterial flagellum</location>
    </subcellularLocation>
</comment>
<organism evidence="5 6">
    <name type="scientific">Litoreibacter ponti</name>
    <dbReference type="NCBI Taxonomy" id="1510457"/>
    <lineage>
        <taxon>Bacteria</taxon>
        <taxon>Pseudomonadati</taxon>
        <taxon>Pseudomonadota</taxon>
        <taxon>Alphaproteobacteria</taxon>
        <taxon>Rhodobacterales</taxon>
        <taxon>Roseobacteraceae</taxon>
        <taxon>Litoreibacter</taxon>
    </lineage>
</organism>
<dbReference type="InterPro" id="IPR001029">
    <property type="entry name" value="Flagellin_N"/>
</dbReference>
<keyword evidence="5" id="KW-0282">Flagellum</keyword>
<keyword evidence="3" id="KW-0975">Bacterial flagellum</keyword>
<dbReference type="SUPFAM" id="SSF64518">
    <property type="entry name" value="Phase 1 flagellin"/>
    <property type="match status" value="1"/>
</dbReference>
<evidence type="ECO:0000313" key="5">
    <source>
        <dbReference type="EMBL" id="PTX57599.1"/>
    </source>
</evidence>
<reference evidence="5 6" key="1">
    <citation type="submission" date="2018-04" db="EMBL/GenBank/DDBJ databases">
        <title>Genomic Encyclopedia of Archaeal and Bacterial Type Strains, Phase II (KMG-II): from individual species to whole genera.</title>
        <authorList>
            <person name="Goeker M."/>
        </authorList>
    </citation>
    <scope>NUCLEOTIDE SEQUENCE [LARGE SCALE GENOMIC DNA]</scope>
    <source>
        <strain evidence="5 6">DSM 100977</strain>
    </source>
</reference>
<dbReference type="GO" id="GO:0009288">
    <property type="term" value="C:bacterial-type flagellum"/>
    <property type="evidence" value="ECO:0007669"/>
    <property type="project" value="UniProtKB-SubCell"/>
</dbReference>
<evidence type="ECO:0000256" key="3">
    <source>
        <dbReference type="ARBA" id="ARBA00023143"/>
    </source>
</evidence>
<keyword evidence="5" id="KW-0969">Cilium</keyword>
<dbReference type="GO" id="GO:0005198">
    <property type="term" value="F:structural molecule activity"/>
    <property type="evidence" value="ECO:0007669"/>
    <property type="project" value="InterPro"/>
</dbReference>
<dbReference type="Gene3D" id="1.20.1330.10">
    <property type="entry name" value="f41 fragment of flagellin, N-terminal domain"/>
    <property type="match status" value="1"/>
</dbReference>
<dbReference type="EMBL" id="QBKS01000001">
    <property type="protein sequence ID" value="PTX57599.1"/>
    <property type="molecule type" value="Genomic_DNA"/>
</dbReference>
<keyword evidence="5" id="KW-0966">Cell projection</keyword>
<dbReference type="Pfam" id="PF00669">
    <property type="entry name" value="Flagellin_N"/>
    <property type="match status" value="1"/>
</dbReference>
<name>A0A2T6BNE8_9RHOB</name>
<protein>
    <submittedName>
        <fullName evidence="5">Flagellar hook-associated protein 3 FlgL</fullName>
    </submittedName>
</protein>
<evidence type="ECO:0000256" key="1">
    <source>
        <dbReference type="ARBA" id="ARBA00004365"/>
    </source>
</evidence>
<evidence type="ECO:0000259" key="4">
    <source>
        <dbReference type="Pfam" id="PF00669"/>
    </source>
</evidence>
<dbReference type="RefSeq" id="WP_107845684.1">
    <property type="nucleotide sequence ID" value="NZ_QBKS01000001.1"/>
</dbReference>
<feature type="domain" description="Flagellin N-terminal" evidence="4">
    <location>
        <begin position="16"/>
        <end position="140"/>
    </location>
</feature>
<comment type="caution">
    <text evidence="5">The sequence shown here is derived from an EMBL/GenBank/DDBJ whole genome shotgun (WGS) entry which is preliminary data.</text>
</comment>
<dbReference type="AlphaFoldDB" id="A0A2T6BNE8"/>
<accession>A0A2T6BNE8</accession>
<keyword evidence="6" id="KW-1185">Reference proteome</keyword>
<gene>
    <name evidence="5" type="ORF">C8N43_2269</name>
</gene>
<comment type="similarity">
    <text evidence="2">Belongs to the bacterial flagellin family.</text>
</comment>
<evidence type="ECO:0000256" key="2">
    <source>
        <dbReference type="ARBA" id="ARBA00005709"/>
    </source>
</evidence>
<dbReference type="OrthoDB" id="7312911at2"/>
<evidence type="ECO:0000313" key="6">
    <source>
        <dbReference type="Proteomes" id="UP000243978"/>
    </source>
</evidence>
<dbReference type="Proteomes" id="UP000243978">
    <property type="component" value="Unassembled WGS sequence"/>
</dbReference>
<sequence length="336" mass="36051">MNFTSVGDLAQNLMLRRQGAGLKTDLTRLTQELTTGKRQDISSHVGGDFSALGSLKAAVRRLDAFSQARADFGIRLDATQTSLGSLQVAVSNYGTDILAASSLEQRDGLEAHAATAFSRLDQAVSYLNTQSAGRYLFSGTDSAQRPLASADDIMAALRPIASTATDVSDLNSMIDDWFFTPGAGFETAAYGGGSEVVKNVAISEQRKLDLPIKADDTVFRQMLRDLAMTALVAEDASVLSPSDERAVLAQVGENLIAVEDDLTALQRDIGLSQGVLEQEGVAADVERNSISLAVSEIENVDQFETASALEAVQYQIETLYVLTARTSQLRLTDFLR</sequence>
<proteinExistence type="inferred from homology"/>